<dbReference type="Pfam" id="PF13376">
    <property type="entry name" value="OmdA"/>
    <property type="match status" value="1"/>
</dbReference>
<dbReference type="AlphaFoldDB" id="A0A1F5FYC3"/>
<protein>
    <recommendedName>
        <fullName evidence="3">Bacteriocin-protection protein, YdeI/OmpD-associated family</fullName>
    </recommendedName>
</protein>
<dbReference type="EMBL" id="MFAU01000016">
    <property type="protein sequence ID" value="OGD84618.1"/>
    <property type="molecule type" value="Genomic_DNA"/>
</dbReference>
<gene>
    <name evidence="1" type="ORF">A2165_02255</name>
</gene>
<evidence type="ECO:0000313" key="2">
    <source>
        <dbReference type="Proteomes" id="UP000179252"/>
    </source>
</evidence>
<reference evidence="1 2" key="1">
    <citation type="journal article" date="2016" name="Nat. Commun.">
        <title>Thousands of microbial genomes shed light on interconnected biogeochemical processes in an aquifer system.</title>
        <authorList>
            <person name="Anantharaman K."/>
            <person name="Brown C.T."/>
            <person name="Hug L.A."/>
            <person name="Sharon I."/>
            <person name="Castelle C.J."/>
            <person name="Probst A.J."/>
            <person name="Thomas B.C."/>
            <person name="Singh A."/>
            <person name="Wilkins M.J."/>
            <person name="Karaoz U."/>
            <person name="Brodie E.L."/>
            <person name="Williams K.H."/>
            <person name="Hubbard S.S."/>
            <person name="Banfield J.F."/>
        </authorList>
    </citation>
    <scope>NUCLEOTIDE SEQUENCE [LARGE SCALE GENOMIC DNA]</scope>
</reference>
<sequence>MTKKELLYVENREKWRRWLAANSKTKKEIWLIYYKKHTGKPSVPYEDAVQEAVCFGWIDSTVNKLDEERFIQRYTPRNPKSLWSQSNITRVKKMLKAGKMQLLGLKLYHDAMAKGQIAPTIGKLQVPKDLESALKKVPIAWKNFNNLSQSNKTLNIYWIESAKRPETRKARIEKAVIGASQNKKLFNM</sequence>
<comment type="caution">
    <text evidence="1">The sequence shown here is derived from an EMBL/GenBank/DDBJ whole genome shotgun (WGS) entry which is preliminary data.</text>
</comment>
<accession>A0A1F5FYC3</accession>
<evidence type="ECO:0000313" key="1">
    <source>
        <dbReference type="EMBL" id="OGD84618.1"/>
    </source>
</evidence>
<dbReference type="Proteomes" id="UP000179252">
    <property type="component" value="Unassembled WGS sequence"/>
</dbReference>
<organism evidence="1 2">
    <name type="scientific">Candidatus Curtissbacteria bacterium RBG_13_40_7</name>
    <dbReference type="NCBI Taxonomy" id="1797706"/>
    <lineage>
        <taxon>Bacteria</taxon>
        <taxon>Candidatus Curtissiibacteriota</taxon>
    </lineage>
</organism>
<proteinExistence type="predicted"/>
<evidence type="ECO:0008006" key="3">
    <source>
        <dbReference type="Google" id="ProtNLM"/>
    </source>
</evidence>
<name>A0A1F5FYC3_9BACT</name>